<dbReference type="PANTHER" id="PTHR45033:SF3">
    <property type="entry name" value="DEHYDROGENASE, PUTATIVE (AFU_ORTHOLOGUE AFUA_2G13270)-RELATED"/>
    <property type="match status" value="1"/>
</dbReference>
<feature type="domain" description="Enoyl reductase (ER)" evidence="1">
    <location>
        <begin position="10"/>
        <end position="331"/>
    </location>
</feature>
<reference evidence="2 3" key="2">
    <citation type="submission" date="2019-01" db="EMBL/GenBank/DDBJ databases">
        <title>Tautonia sociabilis, a novel thermotolerant planctomycete of Isosphaeraceae family, isolated from a 4000 m deep subterranean habitat.</title>
        <authorList>
            <person name="Kovaleva O.L."/>
            <person name="Elcheninov A.G."/>
            <person name="Van Heerden E."/>
            <person name="Toshchakov S.V."/>
            <person name="Novikov A."/>
            <person name="Bonch-Osmolovskaya E.A."/>
            <person name="Kublanov I.V."/>
        </authorList>
    </citation>
    <scope>NUCLEOTIDE SEQUENCE [LARGE SCALE GENOMIC DNA]</scope>
    <source>
        <strain evidence="2 3">GM2012</strain>
    </source>
</reference>
<dbReference type="InterPro" id="IPR020843">
    <property type="entry name" value="ER"/>
</dbReference>
<protein>
    <submittedName>
        <fullName evidence="2">Alcohol dehydrogenase</fullName>
    </submittedName>
</protein>
<dbReference type="InterPro" id="IPR011032">
    <property type="entry name" value="GroES-like_sf"/>
</dbReference>
<dbReference type="OrthoDB" id="9787435at2"/>
<dbReference type="Pfam" id="PF00107">
    <property type="entry name" value="ADH_zinc_N"/>
    <property type="match status" value="1"/>
</dbReference>
<dbReference type="InterPro" id="IPR052711">
    <property type="entry name" value="Zinc_ADH-like"/>
</dbReference>
<dbReference type="RefSeq" id="WP_126724345.1">
    <property type="nucleotide sequence ID" value="NZ_RYZH01000008.1"/>
</dbReference>
<evidence type="ECO:0000259" key="1">
    <source>
        <dbReference type="SMART" id="SM00829"/>
    </source>
</evidence>
<dbReference type="InterPro" id="IPR036291">
    <property type="entry name" value="NAD(P)-bd_dom_sf"/>
</dbReference>
<sequence>MKAIVLREIGSLDHFRLEDVPDPDAGPGEVVVRLRAAALNHRDLWISRNKYPGVRLPAILGSDGAGQVAALGEGVEGLRVGQDVVINPSLDWGPDERAQGERFRILGMPDQGTFAELIAVPAANVLPKPVGMNFEEAAALPLAGLTAYRAVVTKARIQPGEVVLVTGIGAGTATLALQLARALGARVFVTSGDDSKLQRARALGAEGGVNYKDPDWPKTLRDLAGPPDAVIDSAGGESFARAVDLLRPGGRLVTFGATTGPVPSFDLFKLFWKQLQLLGTTMGTSAEFAALLELVEDRGIRPVVDRTFPMAEVVSALRRMEEAGQFGKIVLKID</sequence>
<dbReference type="Gene3D" id="3.40.50.720">
    <property type="entry name" value="NAD(P)-binding Rossmann-like Domain"/>
    <property type="match status" value="1"/>
</dbReference>
<dbReference type="InterPro" id="IPR013154">
    <property type="entry name" value="ADH-like_N"/>
</dbReference>
<gene>
    <name evidence="2" type="ORF">TsocGM_05735</name>
</gene>
<reference evidence="2 3" key="1">
    <citation type="submission" date="2018-12" db="EMBL/GenBank/DDBJ databases">
        <authorList>
            <person name="Toschakov S.V."/>
        </authorList>
    </citation>
    <scope>NUCLEOTIDE SEQUENCE [LARGE SCALE GENOMIC DNA]</scope>
    <source>
        <strain evidence="2 3">GM2012</strain>
    </source>
</reference>
<evidence type="ECO:0000313" key="2">
    <source>
        <dbReference type="EMBL" id="RUL88638.1"/>
    </source>
</evidence>
<dbReference type="Gene3D" id="3.90.180.10">
    <property type="entry name" value="Medium-chain alcohol dehydrogenases, catalytic domain"/>
    <property type="match status" value="1"/>
</dbReference>
<organism evidence="2 3">
    <name type="scientific">Tautonia sociabilis</name>
    <dbReference type="NCBI Taxonomy" id="2080755"/>
    <lineage>
        <taxon>Bacteria</taxon>
        <taxon>Pseudomonadati</taxon>
        <taxon>Planctomycetota</taxon>
        <taxon>Planctomycetia</taxon>
        <taxon>Isosphaerales</taxon>
        <taxon>Isosphaeraceae</taxon>
        <taxon>Tautonia</taxon>
    </lineage>
</organism>
<comment type="caution">
    <text evidence="2">The sequence shown here is derived from an EMBL/GenBank/DDBJ whole genome shotgun (WGS) entry which is preliminary data.</text>
</comment>
<proteinExistence type="predicted"/>
<dbReference type="SUPFAM" id="SSF51735">
    <property type="entry name" value="NAD(P)-binding Rossmann-fold domains"/>
    <property type="match status" value="1"/>
</dbReference>
<dbReference type="EMBL" id="RYZH01000008">
    <property type="protein sequence ID" value="RUL88638.1"/>
    <property type="molecule type" value="Genomic_DNA"/>
</dbReference>
<dbReference type="PANTHER" id="PTHR45033">
    <property type="match status" value="1"/>
</dbReference>
<evidence type="ECO:0000313" key="3">
    <source>
        <dbReference type="Proteomes" id="UP000280296"/>
    </source>
</evidence>
<dbReference type="SMART" id="SM00829">
    <property type="entry name" value="PKS_ER"/>
    <property type="match status" value="1"/>
</dbReference>
<dbReference type="AlphaFoldDB" id="A0A432MNJ1"/>
<keyword evidence="3" id="KW-1185">Reference proteome</keyword>
<name>A0A432MNJ1_9BACT</name>
<accession>A0A432MNJ1</accession>
<dbReference type="InterPro" id="IPR013149">
    <property type="entry name" value="ADH-like_C"/>
</dbReference>
<dbReference type="GO" id="GO:0016491">
    <property type="term" value="F:oxidoreductase activity"/>
    <property type="evidence" value="ECO:0007669"/>
    <property type="project" value="InterPro"/>
</dbReference>
<dbReference type="Proteomes" id="UP000280296">
    <property type="component" value="Unassembled WGS sequence"/>
</dbReference>
<dbReference type="Pfam" id="PF08240">
    <property type="entry name" value="ADH_N"/>
    <property type="match status" value="1"/>
</dbReference>
<dbReference type="SUPFAM" id="SSF50129">
    <property type="entry name" value="GroES-like"/>
    <property type="match status" value="1"/>
</dbReference>